<dbReference type="Pfam" id="PF01381">
    <property type="entry name" value="HTH_3"/>
    <property type="match status" value="1"/>
</dbReference>
<dbReference type="OrthoDB" id="6193561at2"/>
<proteinExistence type="predicted"/>
<name>A0A502KNV5_9GAMM</name>
<dbReference type="CDD" id="cd00093">
    <property type="entry name" value="HTH_XRE"/>
    <property type="match status" value="1"/>
</dbReference>
<dbReference type="AlphaFoldDB" id="A0A502KNV5"/>
<dbReference type="EMBL" id="SAWY01000036">
    <property type="protein sequence ID" value="TPH13400.1"/>
    <property type="molecule type" value="Genomic_DNA"/>
</dbReference>
<dbReference type="InterPro" id="IPR001387">
    <property type="entry name" value="Cro/C1-type_HTH"/>
</dbReference>
<keyword evidence="2" id="KW-1133">Transmembrane helix</keyword>
<sequence>MTLGDQLKSLRAKRGLSQPELAELAGIEQSYLSKLENDKSLPSNEVLRKLLNAFSVTLVQLLQPLEQQYIKDNLMTIADVEHLYQQQNEQSIAKQRYMLYLSSLLIVIATTLFYTGFSKLLFNETRYEYVSEGIVLADEPINIFENWRDLIDSSEPREHREQMQKQKVIMAKRTDIKRILTSEDRGGDFETEVTGGRRLFYIDGHGGSQVPRPINAWLQIIGVLLFASGIMGFVLERKLFKR</sequence>
<gene>
    <name evidence="4" type="ORF">EPA86_14525</name>
</gene>
<organism evidence="4 5">
    <name type="scientific">Litorilituus lipolyticus</name>
    <dbReference type="NCBI Taxonomy" id="2491017"/>
    <lineage>
        <taxon>Bacteria</taxon>
        <taxon>Pseudomonadati</taxon>
        <taxon>Pseudomonadota</taxon>
        <taxon>Gammaproteobacteria</taxon>
        <taxon>Alteromonadales</taxon>
        <taxon>Colwelliaceae</taxon>
        <taxon>Litorilituus</taxon>
    </lineage>
</organism>
<evidence type="ECO:0000256" key="1">
    <source>
        <dbReference type="ARBA" id="ARBA00023125"/>
    </source>
</evidence>
<protein>
    <submittedName>
        <fullName evidence="4">XRE family transcriptional regulator</fullName>
    </submittedName>
</protein>
<dbReference type="PANTHER" id="PTHR46558">
    <property type="entry name" value="TRACRIPTIONAL REGULATORY PROTEIN-RELATED-RELATED"/>
    <property type="match status" value="1"/>
</dbReference>
<evidence type="ECO:0000259" key="3">
    <source>
        <dbReference type="PROSITE" id="PS50943"/>
    </source>
</evidence>
<dbReference type="PANTHER" id="PTHR46558:SF11">
    <property type="entry name" value="HTH-TYPE TRANSCRIPTIONAL REGULATOR XRE"/>
    <property type="match status" value="1"/>
</dbReference>
<keyword evidence="1" id="KW-0238">DNA-binding</keyword>
<dbReference type="Gene3D" id="1.10.260.40">
    <property type="entry name" value="lambda repressor-like DNA-binding domains"/>
    <property type="match status" value="1"/>
</dbReference>
<dbReference type="InterPro" id="IPR010982">
    <property type="entry name" value="Lambda_DNA-bd_dom_sf"/>
</dbReference>
<feature type="transmembrane region" description="Helical" evidence="2">
    <location>
        <begin position="97"/>
        <end position="117"/>
    </location>
</feature>
<dbReference type="Proteomes" id="UP000315303">
    <property type="component" value="Unassembled WGS sequence"/>
</dbReference>
<comment type="caution">
    <text evidence="4">The sequence shown here is derived from an EMBL/GenBank/DDBJ whole genome shotgun (WGS) entry which is preliminary data.</text>
</comment>
<keyword evidence="2" id="KW-0812">Transmembrane</keyword>
<reference evidence="4 5" key="1">
    <citation type="submission" date="2019-01" db="EMBL/GenBank/DDBJ databases">
        <title>Litorilituus lipolytica sp. nov., isolated from intertidal sand of the Yellow Sea in China.</title>
        <authorList>
            <person name="Liu A."/>
        </authorList>
    </citation>
    <scope>NUCLEOTIDE SEQUENCE [LARGE SCALE GENOMIC DNA]</scope>
    <source>
        <strain evidence="4 5">RZ04</strain>
    </source>
</reference>
<feature type="domain" description="HTH cro/C1-type" evidence="3">
    <location>
        <begin position="7"/>
        <end position="61"/>
    </location>
</feature>
<accession>A0A502KNV5</accession>
<evidence type="ECO:0000313" key="5">
    <source>
        <dbReference type="Proteomes" id="UP000315303"/>
    </source>
</evidence>
<feature type="transmembrane region" description="Helical" evidence="2">
    <location>
        <begin position="216"/>
        <end position="235"/>
    </location>
</feature>
<dbReference type="PROSITE" id="PS50943">
    <property type="entry name" value="HTH_CROC1"/>
    <property type="match status" value="1"/>
</dbReference>
<evidence type="ECO:0000313" key="4">
    <source>
        <dbReference type="EMBL" id="TPH13400.1"/>
    </source>
</evidence>
<keyword evidence="5" id="KW-1185">Reference proteome</keyword>
<dbReference type="SUPFAM" id="SSF47413">
    <property type="entry name" value="lambda repressor-like DNA-binding domains"/>
    <property type="match status" value="1"/>
</dbReference>
<dbReference type="GO" id="GO:0003677">
    <property type="term" value="F:DNA binding"/>
    <property type="evidence" value="ECO:0007669"/>
    <property type="project" value="UniProtKB-KW"/>
</dbReference>
<evidence type="ECO:0000256" key="2">
    <source>
        <dbReference type="SAM" id="Phobius"/>
    </source>
</evidence>
<keyword evidence="2" id="KW-0472">Membrane</keyword>
<dbReference type="RefSeq" id="WP_140604859.1">
    <property type="nucleotide sequence ID" value="NZ_SAWY01000036.1"/>
</dbReference>
<dbReference type="SMART" id="SM00530">
    <property type="entry name" value="HTH_XRE"/>
    <property type="match status" value="1"/>
</dbReference>